<gene>
    <name evidence="3" type="primary">astA</name>
    <name evidence="3" type="ORF">CARM_0565</name>
</gene>
<dbReference type="GeneID" id="56586298"/>
<keyword evidence="3" id="KW-0808">Transferase</keyword>
<dbReference type="PANTHER" id="PTHR35340">
    <property type="entry name" value="PQQ ENZYME REPEAT PROTEIN-RELATED"/>
    <property type="match status" value="1"/>
</dbReference>
<dbReference type="Pfam" id="PF17425">
    <property type="entry name" value="Arylsulfotran_N"/>
    <property type="match status" value="1"/>
</dbReference>
<evidence type="ECO:0000313" key="4">
    <source>
        <dbReference type="Proteomes" id="UP000509246"/>
    </source>
</evidence>
<accession>A0A7L5HJS9</accession>
<protein>
    <submittedName>
        <fullName evidence="3">Arylsulfate sulfotransferase</fullName>
    </submittedName>
</protein>
<dbReference type="Pfam" id="PF05935">
    <property type="entry name" value="Arylsulfotrans"/>
    <property type="match status" value="1"/>
</dbReference>
<dbReference type="PANTHER" id="PTHR35340:SF10">
    <property type="entry name" value="CYTOPLASMIC PROTEIN"/>
    <property type="match status" value="1"/>
</dbReference>
<dbReference type="RefSeq" id="WP_139424746.1">
    <property type="nucleotide sequence ID" value="NZ_CBCSFY010000001.1"/>
</dbReference>
<dbReference type="KEGG" id="carm:CARM_0565"/>
<dbReference type="AlphaFoldDB" id="A0A7L5HJS9"/>
<sequence>MKISKIVSVVLIASSVTAVAPSVTFAMGGPSGAKLDWQIQGKIGAVKLNPYGLSPLTAVIMDGGYKLSNVKVTIEPKPGGQVISYNVDSKRIKTYGGIPIFGLYPSYFNTVKVSYTKTAFGKSEKVVNEVYKIATSGVYIEPAGNTAQRGVPFESVEVIKVDKGFQDRLYLVNNAPGKQNGKGSQSVWNNPAGGAMEWDENSNVFIIDTKGEIRWYFDNAKLMDWNNIYNRGIMMGFHQNEDGALTWGFGQRYVKYDLMGREIFNRQLPLGYIDFSHSMDNMQNGNYLLRVASVNVKRPDGKNVRTVRDVIIEVDKDGNVVDEWRLFEILDPYRNNIIKALDQGAVCLNIDASQAGKTLSDEDLAKMDESDAFGDIAGTGIGRNWAHVNSVDYDPSDDSIIISSRHQSAIIKIGRDKKVKWILGAHKGWKDKFKNVLLQPVDSSGNKIVCDDEYSKCPGYENEEGGFDFTWTQHTAFRIDEKSDKRYIYITAFDNGDARGIEQPAFSAQKYSRAVVYKIDQNKKTVEQVWEYGKQRGNEWFSPVTSLTEYHKDKNSIVVYSATAGMSFDLSKGVSVGEPKPEIDEFKWGSKEPSVQIRFTGTNSGYQAMPIDLNKAFGIK</sequence>
<keyword evidence="1" id="KW-0732">Signal</keyword>
<dbReference type="Proteomes" id="UP000509246">
    <property type="component" value="Chromosome"/>
</dbReference>
<dbReference type="InterPro" id="IPR035391">
    <property type="entry name" value="Arylsulfotran_N"/>
</dbReference>
<dbReference type="GO" id="GO:0004062">
    <property type="term" value="F:aryl sulfotransferase activity"/>
    <property type="evidence" value="ECO:0007669"/>
    <property type="project" value="InterPro"/>
</dbReference>
<dbReference type="InterPro" id="IPR053143">
    <property type="entry name" value="Arylsulfate_ST"/>
</dbReference>
<dbReference type="EMBL" id="CP053825">
    <property type="protein sequence ID" value="QKF79485.1"/>
    <property type="molecule type" value="Genomic_DNA"/>
</dbReference>
<evidence type="ECO:0000256" key="1">
    <source>
        <dbReference type="SAM" id="SignalP"/>
    </source>
</evidence>
<dbReference type="Gene3D" id="2.60.40.3100">
    <property type="entry name" value="Arylsulphate sulphotransferase monomer, N-terminal domain"/>
    <property type="match status" value="1"/>
</dbReference>
<feature type="domain" description="Arylsulfotransferase N-terminal" evidence="2">
    <location>
        <begin position="46"/>
        <end position="135"/>
    </location>
</feature>
<feature type="chain" id="PRO_5029578821" evidence="1">
    <location>
        <begin position="21"/>
        <end position="620"/>
    </location>
</feature>
<proteinExistence type="predicted"/>
<keyword evidence="4" id="KW-1185">Reference proteome</keyword>
<evidence type="ECO:0000259" key="2">
    <source>
        <dbReference type="Pfam" id="PF17425"/>
    </source>
</evidence>
<name>A0A7L5HJS9_9BACT</name>
<feature type="signal peptide" evidence="1">
    <location>
        <begin position="1"/>
        <end position="20"/>
    </location>
</feature>
<organism evidence="3 4">
    <name type="scientific">Campylobacter armoricus</name>
    <dbReference type="NCBI Taxonomy" id="2505970"/>
    <lineage>
        <taxon>Bacteria</taxon>
        <taxon>Pseudomonadati</taxon>
        <taxon>Campylobacterota</taxon>
        <taxon>Epsilonproteobacteria</taxon>
        <taxon>Campylobacterales</taxon>
        <taxon>Campylobacteraceae</taxon>
        <taxon>Campylobacter</taxon>
    </lineage>
</organism>
<dbReference type="InterPro" id="IPR038477">
    <property type="entry name" value="ASST_N_sf"/>
</dbReference>
<evidence type="ECO:0000313" key="3">
    <source>
        <dbReference type="EMBL" id="QKF79485.1"/>
    </source>
</evidence>
<dbReference type="InterPro" id="IPR010262">
    <property type="entry name" value="Arylsulfotransferase_bact"/>
</dbReference>
<reference evidence="3 4" key="1">
    <citation type="submission" date="2020-05" db="EMBL/GenBank/DDBJ databases">
        <title>Complete genome sequencing of Campylobacter and Arcobacter type strains.</title>
        <authorList>
            <person name="Miller W.G."/>
            <person name="Yee E."/>
        </authorList>
    </citation>
    <scope>NUCLEOTIDE SEQUENCE [LARGE SCALE GENOMIC DNA]</scope>
    <source>
        <strain evidence="3 4">CCUG 73571</strain>
    </source>
</reference>